<dbReference type="GO" id="GO:0046872">
    <property type="term" value="F:metal ion binding"/>
    <property type="evidence" value="ECO:0007669"/>
    <property type="project" value="UniProtKB-KW"/>
</dbReference>
<dbReference type="EMBL" id="QOQW01000011">
    <property type="protein sequence ID" value="RCK79729.1"/>
    <property type="molecule type" value="Genomic_DNA"/>
</dbReference>
<dbReference type="InterPro" id="IPR007197">
    <property type="entry name" value="rSAM"/>
</dbReference>
<dbReference type="PROSITE" id="PS51449">
    <property type="entry name" value="MTTASE_N"/>
    <property type="match status" value="1"/>
</dbReference>
<organism evidence="11 12">
    <name type="scientific">Candidatus Ozemobacter sibiricus</name>
    <dbReference type="NCBI Taxonomy" id="2268124"/>
    <lineage>
        <taxon>Bacteria</taxon>
        <taxon>Candidatus Ozemobacteria</taxon>
        <taxon>Candidatus Ozemobacterales</taxon>
        <taxon>Candidatus Ozemobacteraceae</taxon>
        <taxon>Candidatus Ozemobacter</taxon>
    </lineage>
</organism>
<dbReference type="SUPFAM" id="SSF102114">
    <property type="entry name" value="Radical SAM enzymes"/>
    <property type="match status" value="1"/>
</dbReference>
<dbReference type="PANTHER" id="PTHR43020:SF2">
    <property type="entry name" value="MITOCHONDRIAL TRNA METHYLTHIOTRANSFERASE CDK5RAP1"/>
    <property type="match status" value="1"/>
</dbReference>
<dbReference type="GO" id="GO:0005829">
    <property type="term" value="C:cytosol"/>
    <property type="evidence" value="ECO:0007669"/>
    <property type="project" value="TreeGrafter"/>
</dbReference>
<dbReference type="Gene3D" id="3.40.50.12160">
    <property type="entry name" value="Methylthiotransferase, N-terminal domain"/>
    <property type="match status" value="1"/>
</dbReference>
<sequence>MSRTFTIRSLGCKVSQYDGDRLAAMLERFGLRPAGDRPPDLFVLNSCSVTGRASQKSRQALRAARKAWPAARIVLAGCETALCEKTGDGSVAIDGLLPLHPTPDMVEGLLGQLGLLEPAAHRVTPPVAPGSERPETGRGPEEVGAEADQAHGEAAGRSRTRAFLKVQDGCNQFCSYCIVPHLRGRERSRPVAEVLAEARDLVERGFREIVLTGIHLGRFEPGLVPLLRDLERLEGLARIRLSSIEPLEVTDELIAWLASSPAACAHLHLPLQAGTDPILRAMNRPYTVAQFAEVVARVRARLPRIGLTTDLIVGFPGESEALFREGLAFVERMAFSRIHIFRFSARPGTPAATMVGQVGNAEKQARAKAAEQVWHASAAAYHRSFVGQEVEVLWETCADSRWHGHSREYIPCTCVDSGSGLADNVIRRHRAVAATADGLVVGGVGLVG</sequence>
<keyword evidence="5" id="KW-0479">Metal-binding</keyword>
<evidence type="ECO:0000256" key="4">
    <source>
        <dbReference type="ARBA" id="ARBA00022691"/>
    </source>
</evidence>
<keyword evidence="6" id="KW-0408">Iron</keyword>
<dbReference type="InterPro" id="IPR005839">
    <property type="entry name" value="Methylthiotransferase"/>
</dbReference>
<evidence type="ECO:0000259" key="9">
    <source>
        <dbReference type="PROSITE" id="PS51449"/>
    </source>
</evidence>
<dbReference type="InterPro" id="IPR013848">
    <property type="entry name" value="Methylthiotransferase_N"/>
</dbReference>
<dbReference type="PANTHER" id="PTHR43020">
    <property type="entry name" value="CDK5 REGULATORY SUBUNIT-ASSOCIATED PROTEIN 1"/>
    <property type="match status" value="1"/>
</dbReference>
<dbReference type="Pfam" id="PF04055">
    <property type="entry name" value="Radical_SAM"/>
    <property type="match status" value="1"/>
</dbReference>
<feature type="region of interest" description="Disordered" evidence="8">
    <location>
        <begin position="122"/>
        <end position="156"/>
    </location>
</feature>
<dbReference type="SMART" id="SM00729">
    <property type="entry name" value="Elp3"/>
    <property type="match status" value="1"/>
</dbReference>
<feature type="domain" description="Radical SAM core" evidence="10">
    <location>
        <begin position="156"/>
        <end position="380"/>
    </location>
</feature>
<dbReference type="AlphaFoldDB" id="A0A367ZPQ7"/>
<feature type="domain" description="MTTase N-terminal" evidence="9">
    <location>
        <begin position="3"/>
        <end position="111"/>
    </location>
</feature>
<dbReference type="InterPro" id="IPR006638">
    <property type="entry name" value="Elp3/MiaA/NifB-like_rSAM"/>
</dbReference>
<protein>
    <submittedName>
        <fullName evidence="11">tRNA-t(6)A37 methylthiotransferase</fullName>
    </submittedName>
</protein>
<keyword evidence="7" id="KW-0411">Iron-sulfur</keyword>
<evidence type="ECO:0000256" key="7">
    <source>
        <dbReference type="ARBA" id="ARBA00023014"/>
    </source>
</evidence>
<keyword evidence="2" id="KW-0004">4Fe-4S</keyword>
<evidence type="ECO:0000256" key="3">
    <source>
        <dbReference type="ARBA" id="ARBA00022679"/>
    </source>
</evidence>
<dbReference type="PROSITE" id="PS01278">
    <property type="entry name" value="MTTASE_RADICAL"/>
    <property type="match status" value="1"/>
</dbReference>
<evidence type="ECO:0000256" key="5">
    <source>
        <dbReference type="ARBA" id="ARBA00022723"/>
    </source>
</evidence>
<accession>A0A367ZPQ7</accession>
<name>A0A367ZPQ7_9BACT</name>
<dbReference type="InterPro" id="IPR038135">
    <property type="entry name" value="Methylthiotransferase_N_sf"/>
</dbReference>
<dbReference type="Proteomes" id="UP000252355">
    <property type="component" value="Unassembled WGS sequence"/>
</dbReference>
<keyword evidence="3 11" id="KW-0808">Transferase</keyword>
<feature type="compositionally biased region" description="Basic and acidic residues" evidence="8">
    <location>
        <begin position="132"/>
        <end position="141"/>
    </location>
</feature>
<dbReference type="SFLD" id="SFLDS00029">
    <property type="entry name" value="Radical_SAM"/>
    <property type="match status" value="1"/>
</dbReference>
<dbReference type="NCBIfam" id="TIGR00089">
    <property type="entry name" value="MiaB/RimO family radical SAM methylthiotransferase"/>
    <property type="match status" value="1"/>
</dbReference>
<evidence type="ECO:0000259" key="10">
    <source>
        <dbReference type="PROSITE" id="PS51918"/>
    </source>
</evidence>
<comment type="caution">
    <text evidence="11">The sequence shown here is derived from an EMBL/GenBank/DDBJ whole genome shotgun (WGS) entry which is preliminary data.</text>
</comment>
<dbReference type="CDD" id="cd01335">
    <property type="entry name" value="Radical_SAM"/>
    <property type="match status" value="1"/>
</dbReference>
<dbReference type="Gene3D" id="3.80.30.20">
    <property type="entry name" value="tm_1862 like domain"/>
    <property type="match status" value="1"/>
</dbReference>
<evidence type="ECO:0000313" key="11">
    <source>
        <dbReference type="EMBL" id="RCK79729.1"/>
    </source>
</evidence>
<gene>
    <name evidence="11" type="ORF">OZSIB_4201</name>
</gene>
<dbReference type="GO" id="GO:0035597">
    <property type="term" value="F:tRNA-2-methylthio-N(6)-dimethylallyladenosine(37) synthase activity"/>
    <property type="evidence" value="ECO:0007669"/>
    <property type="project" value="TreeGrafter"/>
</dbReference>
<evidence type="ECO:0000256" key="1">
    <source>
        <dbReference type="ARBA" id="ARBA00001966"/>
    </source>
</evidence>
<dbReference type="FunFam" id="3.80.30.20:FF:000001">
    <property type="entry name" value="tRNA-2-methylthio-N(6)-dimethylallyladenosine synthase 2"/>
    <property type="match status" value="1"/>
</dbReference>
<evidence type="ECO:0000256" key="8">
    <source>
        <dbReference type="SAM" id="MobiDB-lite"/>
    </source>
</evidence>
<evidence type="ECO:0000256" key="2">
    <source>
        <dbReference type="ARBA" id="ARBA00022485"/>
    </source>
</evidence>
<dbReference type="GO" id="GO:0051539">
    <property type="term" value="F:4 iron, 4 sulfur cluster binding"/>
    <property type="evidence" value="ECO:0007669"/>
    <property type="project" value="UniProtKB-KW"/>
</dbReference>
<dbReference type="InterPro" id="IPR023404">
    <property type="entry name" value="rSAM_horseshoe"/>
</dbReference>
<keyword evidence="4" id="KW-0949">S-adenosyl-L-methionine</keyword>
<dbReference type="InterPro" id="IPR020612">
    <property type="entry name" value="Methylthiotransferase_CS"/>
</dbReference>
<proteinExistence type="predicted"/>
<evidence type="ECO:0000256" key="6">
    <source>
        <dbReference type="ARBA" id="ARBA00023004"/>
    </source>
</evidence>
<dbReference type="PROSITE" id="PS51918">
    <property type="entry name" value="RADICAL_SAM"/>
    <property type="match status" value="1"/>
</dbReference>
<dbReference type="SFLD" id="SFLDG01082">
    <property type="entry name" value="B12-binding_domain_containing"/>
    <property type="match status" value="1"/>
</dbReference>
<dbReference type="InterPro" id="IPR058240">
    <property type="entry name" value="rSAM_sf"/>
</dbReference>
<comment type="cofactor">
    <cofactor evidence="1">
        <name>[4Fe-4S] cluster</name>
        <dbReference type="ChEBI" id="CHEBI:49883"/>
    </cofactor>
</comment>
<reference evidence="11 12" key="1">
    <citation type="submission" date="2018-05" db="EMBL/GenBank/DDBJ databases">
        <title>A metagenomic window into the 2 km-deep terrestrial subsurface aquifer revealed taxonomically and functionally diverse microbial community comprising novel uncultured bacterial lineages.</title>
        <authorList>
            <person name="Kadnikov V.V."/>
            <person name="Mardanov A.V."/>
            <person name="Beletsky A.V."/>
            <person name="Banks D."/>
            <person name="Pimenov N.V."/>
            <person name="Frank Y.A."/>
            <person name="Karnachuk O.V."/>
            <person name="Ravin N.V."/>
        </authorList>
    </citation>
    <scope>NUCLEOTIDE SEQUENCE [LARGE SCALE GENOMIC DNA]</scope>
    <source>
        <strain evidence="11">BY5</strain>
    </source>
</reference>
<evidence type="ECO:0000313" key="12">
    <source>
        <dbReference type="Proteomes" id="UP000252355"/>
    </source>
</evidence>
<dbReference type="Pfam" id="PF00919">
    <property type="entry name" value="UPF0004"/>
    <property type="match status" value="1"/>
</dbReference>